<keyword evidence="1" id="KW-0472">Membrane</keyword>
<protein>
    <submittedName>
        <fullName evidence="3">PEGA domain protein</fullName>
    </submittedName>
</protein>
<reference evidence="3 4" key="1">
    <citation type="journal article" date="2016" name="Front. Microbiol.">
        <title>Fuerstia marisgermanicae gen. nov., sp. nov., an Unusual Member of the Phylum Planctomycetes from the German Wadden Sea.</title>
        <authorList>
            <person name="Kohn T."/>
            <person name="Heuer A."/>
            <person name="Jogler M."/>
            <person name="Vollmers J."/>
            <person name="Boedeker C."/>
            <person name="Bunk B."/>
            <person name="Rast P."/>
            <person name="Borchert D."/>
            <person name="Glockner I."/>
            <person name="Freese H.M."/>
            <person name="Klenk H.P."/>
            <person name="Overmann J."/>
            <person name="Kaster A.K."/>
            <person name="Rohde M."/>
            <person name="Wiegand S."/>
            <person name="Jogler C."/>
        </authorList>
    </citation>
    <scope>NUCLEOTIDE SEQUENCE [LARGE SCALE GENOMIC DNA]</scope>
    <source>
        <strain evidence="3 4">NH11</strain>
    </source>
</reference>
<feature type="transmembrane region" description="Helical" evidence="1">
    <location>
        <begin position="27"/>
        <end position="45"/>
    </location>
</feature>
<gene>
    <name evidence="3" type="ORF">Fuma_04145</name>
</gene>
<name>A0A1P8WKD3_9PLAN</name>
<proteinExistence type="predicted"/>
<dbReference type="KEGG" id="fmr:Fuma_04145"/>
<dbReference type="InterPro" id="IPR013229">
    <property type="entry name" value="PEGA"/>
</dbReference>
<sequence>MALLCIAALLGIRRLLRCGSTGALLGARHSAIIACGVLVVITIVAAMNRSSLVLPGLGGIVLMVQYLSALASVVPSSSAASVRQCFPAANRRPMPQMLLASTILLSTWSVAEARDIRVRIVTTPKAATIFVDGKKAKRKTPTTLSLSPGDEVVLQRPGYETYEFEANPDELKIEKKLKEITEFTLYFETKTSNRRWANTRDLKMVVMLNGNADDQRVLRGRGIRRVGAIDQFEFEFDCPARNIKSIRMAALAGDDKWRCDYVRLRMVKRDGAETKIYTRVVNGWFSCDSKEGHQQFDIPLTAVAFMPPRK</sequence>
<dbReference type="Proteomes" id="UP000187735">
    <property type="component" value="Chromosome"/>
</dbReference>
<feature type="transmembrane region" description="Helical" evidence="1">
    <location>
        <begin position="52"/>
        <end position="74"/>
    </location>
</feature>
<keyword evidence="1" id="KW-1133">Transmembrane helix</keyword>
<evidence type="ECO:0000313" key="3">
    <source>
        <dbReference type="EMBL" id="APZ94513.1"/>
    </source>
</evidence>
<evidence type="ECO:0000256" key="1">
    <source>
        <dbReference type="SAM" id="Phobius"/>
    </source>
</evidence>
<evidence type="ECO:0000259" key="2">
    <source>
        <dbReference type="Pfam" id="PF08308"/>
    </source>
</evidence>
<keyword evidence="1" id="KW-0812">Transmembrane</keyword>
<feature type="domain" description="PEGA" evidence="2">
    <location>
        <begin position="118"/>
        <end position="177"/>
    </location>
</feature>
<accession>A0A1P8WKD3</accession>
<evidence type="ECO:0000313" key="4">
    <source>
        <dbReference type="Proteomes" id="UP000187735"/>
    </source>
</evidence>
<dbReference type="STRING" id="1891926.Fuma_04145"/>
<dbReference type="Pfam" id="PF08308">
    <property type="entry name" value="PEGA"/>
    <property type="match status" value="1"/>
</dbReference>
<organism evidence="3 4">
    <name type="scientific">Fuerstiella marisgermanici</name>
    <dbReference type="NCBI Taxonomy" id="1891926"/>
    <lineage>
        <taxon>Bacteria</taxon>
        <taxon>Pseudomonadati</taxon>
        <taxon>Planctomycetota</taxon>
        <taxon>Planctomycetia</taxon>
        <taxon>Planctomycetales</taxon>
        <taxon>Planctomycetaceae</taxon>
        <taxon>Fuerstiella</taxon>
    </lineage>
</organism>
<dbReference type="AlphaFoldDB" id="A0A1P8WKD3"/>
<dbReference type="EMBL" id="CP017641">
    <property type="protein sequence ID" value="APZ94513.1"/>
    <property type="molecule type" value="Genomic_DNA"/>
</dbReference>
<keyword evidence="4" id="KW-1185">Reference proteome</keyword>